<organism evidence="2">
    <name type="scientific">marine sediment metagenome</name>
    <dbReference type="NCBI Taxonomy" id="412755"/>
    <lineage>
        <taxon>unclassified sequences</taxon>
        <taxon>metagenomes</taxon>
        <taxon>ecological metagenomes</taxon>
    </lineage>
</organism>
<dbReference type="InterPro" id="IPR013041">
    <property type="entry name" value="Clathrin_app_Ig-like_sf"/>
</dbReference>
<accession>X1T5P3</accession>
<name>X1T5P3_9ZZZZ</name>
<dbReference type="AlphaFoldDB" id="X1T5P3"/>
<feature type="non-terminal residue" evidence="2">
    <location>
        <position position="203"/>
    </location>
</feature>
<feature type="transmembrane region" description="Helical" evidence="1">
    <location>
        <begin position="153"/>
        <end position="177"/>
    </location>
</feature>
<evidence type="ECO:0000313" key="2">
    <source>
        <dbReference type="EMBL" id="GAI75349.1"/>
    </source>
</evidence>
<feature type="transmembrane region" description="Helical" evidence="1">
    <location>
        <begin position="7"/>
        <end position="28"/>
    </location>
</feature>
<keyword evidence="1" id="KW-0472">Membrane</keyword>
<dbReference type="EMBL" id="BARW01007722">
    <property type="protein sequence ID" value="GAI75349.1"/>
    <property type="molecule type" value="Genomic_DNA"/>
</dbReference>
<gene>
    <name evidence="2" type="ORF">S12H4_16004</name>
</gene>
<sequence length="203" mass="23067">MKIKKNHAITIIAVFGAAFIAIVGQIIIREWYKADIRYEEGSYYTLQNFAVSSLKLKNYGHDDAKNIRLTFRFQNQIEDIRFSDPSVKFSTIDGGLGETHATLEFDRMVPDQTVYIYVVIRDPDLLELEQYPNFLASITFAGGKGKTGLPIRLAILTSIMPFIFSVIISILASLLLLRVYLGKRDSIIADLEQSRQKINEIKN</sequence>
<dbReference type="SUPFAM" id="SSF49348">
    <property type="entry name" value="Clathrin adaptor appendage domain"/>
    <property type="match status" value="1"/>
</dbReference>
<reference evidence="2" key="1">
    <citation type="journal article" date="2014" name="Front. Microbiol.">
        <title>High frequency of phylogenetically diverse reductive dehalogenase-homologous genes in deep subseafloor sedimentary metagenomes.</title>
        <authorList>
            <person name="Kawai M."/>
            <person name="Futagami T."/>
            <person name="Toyoda A."/>
            <person name="Takaki Y."/>
            <person name="Nishi S."/>
            <person name="Hori S."/>
            <person name="Arai W."/>
            <person name="Tsubouchi T."/>
            <person name="Morono Y."/>
            <person name="Uchiyama I."/>
            <person name="Ito T."/>
            <person name="Fujiyama A."/>
            <person name="Inagaki F."/>
            <person name="Takami H."/>
        </authorList>
    </citation>
    <scope>NUCLEOTIDE SEQUENCE</scope>
    <source>
        <strain evidence="2">Expedition CK06-06</strain>
    </source>
</reference>
<proteinExistence type="predicted"/>
<comment type="caution">
    <text evidence="2">The sequence shown here is derived from an EMBL/GenBank/DDBJ whole genome shotgun (WGS) entry which is preliminary data.</text>
</comment>
<keyword evidence="1" id="KW-1133">Transmembrane helix</keyword>
<protein>
    <submittedName>
        <fullName evidence="2">Uncharacterized protein</fullName>
    </submittedName>
</protein>
<evidence type="ECO:0000256" key="1">
    <source>
        <dbReference type="SAM" id="Phobius"/>
    </source>
</evidence>
<keyword evidence="1" id="KW-0812">Transmembrane</keyword>